<accession>A0A175RSY1</accession>
<comment type="caution">
    <text evidence="1">The sequence shown here is derived from an EMBL/GenBank/DDBJ whole genome shotgun (WGS) entry which is preliminary data.</text>
</comment>
<gene>
    <name evidence="1" type="ORF">NS365_05645</name>
</gene>
<proteinExistence type="predicted"/>
<evidence type="ECO:0000313" key="2">
    <source>
        <dbReference type="Proteomes" id="UP000078529"/>
    </source>
</evidence>
<dbReference type="AlphaFoldDB" id="A0A175RSY1"/>
<dbReference type="RefSeq" id="WP_058599311.1">
    <property type="nucleotide sequence ID" value="NZ_LDQA01000014.1"/>
</dbReference>
<name>A0A175RSY1_9HYPH</name>
<dbReference type="EMBL" id="LDQA01000014">
    <property type="protein sequence ID" value="KTR06915.1"/>
    <property type="molecule type" value="Genomic_DNA"/>
</dbReference>
<protein>
    <recommendedName>
        <fullName evidence="3">Rha family transcriptional regulator</fullName>
    </recommendedName>
</protein>
<dbReference type="PATRIC" id="fig|401562.4.peg.760"/>
<evidence type="ECO:0000313" key="1">
    <source>
        <dbReference type="EMBL" id="KTR06915.1"/>
    </source>
</evidence>
<keyword evidence="2" id="KW-1185">Reference proteome</keyword>
<dbReference type="InterPro" id="IPR014054">
    <property type="entry name" value="Phage_regulatory_Rha"/>
</dbReference>
<dbReference type="Proteomes" id="UP000078529">
    <property type="component" value="Unassembled WGS sequence"/>
</dbReference>
<reference evidence="1 2" key="1">
    <citation type="journal article" date="2016" name="Front. Microbiol.">
        <title>Genomic Resource of Rice Seed Associated Bacteria.</title>
        <authorList>
            <person name="Midha S."/>
            <person name="Bansal K."/>
            <person name="Sharma S."/>
            <person name="Kumar N."/>
            <person name="Patil P.P."/>
            <person name="Chaudhry V."/>
            <person name="Patil P.B."/>
        </authorList>
    </citation>
    <scope>NUCLEOTIDE SEQUENCE [LARGE SCALE GENOMIC DNA]</scope>
    <source>
        <strain evidence="1 2">NS365</strain>
    </source>
</reference>
<sequence>MPKALSTIDQLPHLHIKGREVFCSTQDLAVYVNKTHGYVCRAVKAAIKTQEKAVRLAETQGHRVPEEGLFKFEHTPYQGQNGETYDAYDLDRNATIAMILSFRGAKATIWKMSYIAAFNRMEQELLDRRSEDRTGLVTSTISLRCRSPCCRSCRTSRDF</sequence>
<evidence type="ECO:0008006" key="3">
    <source>
        <dbReference type="Google" id="ProtNLM"/>
    </source>
</evidence>
<dbReference type="Pfam" id="PF09669">
    <property type="entry name" value="Phage_pRha"/>
    <property type="match status" value="1"/>
</dbReference>
<organism evidence="1 2">
    <name type="scientific">Aureimonas ureilytica</name>
    <dbReference type="NCBI Taxonomy" id="401562"/>
    <lineage>
        <taxon>Bacteria</taxon>
        <taxon>Pseudomonadati</taxon>
        <taxon>Pseudomonadota</taxon>
        <taxon>Alphaproteobacteria</taxon>
        <taxon>Hyphomicrobiales</taxon>
        <taxon>Aurantimonadaceae</taxon>
        <taxon>Aureimonas</taxon>
    </lineage>
</organism>